<dbReference type="GO" id="GO:0046983">
    <property type="term" value="F:protein dimerization activity"/>
    <property type="evidence" value="ECO:0007669"/>
    <property type="project" value="InterPro"/>
</dbReference>
<dbReference type="InterPro" id="IPR008906">
    <property type="entry name" value="HATC_C_dom"/>
</dbReference>
<dbReference type="PANTHER" id="PTHR45749">
    <property type="match status" value="1"/>
</dbReference>
<accession>A0A4Y2MZK2</accession>
<comment type="caution">
    <text evidence="2">The sequence shown here is derived from an EMBL/GenBank/DDBJ whole genome shotgun (WGS) entry which is preliminary data.</text>
</comment>
<dbReference type="OrthoDB" id="6437574at2759"/>
<evidence type="ECO:0000259" key="1">
    <source>
        <dbReference type="Pfam" id="PF05699"/>
    </source>
</evidence>
<dbReference type="AlphaFoldDB" id="A0A4Y2MZK2"/>
<evidence type="ECO:0000313" key="2">
    <source>
        <dbReference type="EMBL" id="GBN31780.1"/>
    </source>
</evidence>
<feature type="domain" description="HAT C-terminal dimerisation" evidence="1">
    <location>
        <begin position="61"/>
        <end position="104"/>
    </location>
</feature>
<gene>
    <name evidence="2" type="ORF">AVEN_169561_1</name>
</gene>
<evidence type="ECO:0000313" key="3">
    <source>
        <dbReference type="Proteomes" id="UP000499080"/>
    </source>
</evidence>
<dbReference type="Proteomes" id="UP000499080">
    <property type="component" value="Unassembled WGS sequence"/>
</dbReference>
<dbReference type="PANTHER" id="PTHR45749:SF35">
    <property type="entry name" value="AC-LIKE TRANSPOSASE-RELATED"/>
    <property type="match status" value="1"/>
</dbReference>
<sequence>MAAAGRSRDRRCDVTCIRFFLLSDVCELPDIIPKLKGRILLKNGRKPLKNYEYVIKLTQWIFLTLPVTVATGERSFSKLKLIKTYLQSNTSQERLVGLATTSIEMQNTDIENIMQDFADKKAKEVIM</sequence>
<protein>
    <recommendedName>
        <fullName evidence="1">HAT C-terminal dimerisation domain-containing protein</fullName>
    </recommendedName>
</protein>
<dbReference type="Pfam" id="PF05699">
    <property type="entry name" value="Dimer_Tnp_hAT"/>
    <property type="match status" value="1"/>
</dbReference>
<reference evidence="2 3" key="1">
    <citation type="journal article" date="2019" name="Sci. Rep.">
        <title>Orb-weaving spider Araneus ventricosus genome elucidates the spidroin gene catalogue.</title>
        <authorList>
            <person name="Kono N."/>
            <person name="Nakamura H."/>
            <person name="Ohtoshi R."/>
            <person name="Moran D.A.P."/>
            <person name="Shinohara A."/>
            <person name="Yoshida Y."/>
            <person name="Fujiwara M."/>
            <person name="Mori M."/>
            <person name="Tomita M."/>
            <person name="Arakawa K."/>
        </authorList>
    </citation>
    <scope>NUCLEOTIDE SEQUENCE [LARGE SCALE GENOMIC DNA]</scope>
</reference>
<dbReference type="EMBL" id="BGPR01008132">
    <property type="protein sequence ID" value="GBN31780.1"/>
    <property type="molecule type" value="Genomic_DNA"/>
</dbReference>
<proteinExistence type="predicted"/>
<keyword evidence="3" id="KW-1185">Reference proteome</keyword>
<name>A0A4Y2MZK2_ARAVE</name>
<organism evidence="2 3">
    <name type="scientific">Araneus ventricosus</name>
    <name type="common">Orbweaver spider</name>
    <name type="synonym">Epeira ventricosa</name>
    <dbReference type="NCBI Taxonomy" id="182803"/>
    <lineage>
        <taxon>Eukaryota</taxon>
        <taxon>Metazoa</taxon>
        <taxon>Ecdysozoa</taxon>
        <taxon>Arthropoda</taxon>
        <taxon>Chelicerata</taxon>
        <taxon>Arachnida</taxon>
        <taxon>Araneae</taxon>
        <taxon>Araneomorphae</taxon>
        <taxon>Entelegynae</taxon>
        <taxon>Araneoidea</taxon>
        <taxon>Araneidae</taxon>
        <taxon>Araneus</taxon>
    </lineage>
</organism>